<protein>
    <submittedName>
        <fullName evidence="5">AMP-dependent synthetase/ligase</fullName>
    </submittedName>
</protein>
<evidence type="ECO:0000313" key="5">
    <source>
        <dbReference type="EMBL" id="MFC4766561.1"/>
    </source>
</evidence>
<keyword evidence="2" id="KW-0067">ATP-binding</keyword>
<dbReference type="InterPro" id="IPR042099">
    <property type="entry name" value="ANL_N_sf"/>
</dbReference>
<feature type="domain" description="AMP-dependent synthetase/ligase" evidence="4">
    <location>
        <begin position="10"/>
        <end position="388"/>
    </location>
</feature>
<evidence type="ECO:0000256" key="1">
    <source>
        <dbReference type="ARBA" id="ARBA00022741"/>
    </source>
</evidence>
<feature type="transmembrane region" description="Helical" evidence="3">
    <location>
        <begin position="598"/>
        <end position="615"/>
    </location>
</feature>
<dbReference type="Pfam" id="PF23562">
    <property type="entry name" value="AMP-binding_C_3"/>
    <property type="match status" value="1"/>
</dbReference>
<organism evidence="5 6">
    <name type="scientific">Effusibacillus consociatus</name>
    <dbReference type="NCBI Taxonomy" id="1117041"/>
    <lineage>
        <taxon>Bacteria</taxon>
        <taxon>Bacillati</taxon>
        <taxon>Bacillota</taxon>
        <taxon>Bacilli</taxon>
        <taxon>Bacillales</taxon>
        <taxon>Alicyclobacillaceae</taxon>
        <taxon>Effusibacillus</taxon>
    </lineage>
</organism>
<dbReference type="PANTHER" id="PTHR43272:SF33">
    <property type="entry name" value="AMP-BINDING DOMAIN-CONTAINING PROTEIN-RELATED"/>
    <property type="match status" value="1"/>
</dbReference>
<dbReference type="EMBL" id="JBHSHC010000024">
    <property type="protein sequence ID" value="MFC4766561.1"/>
    <property type="molecule type" value="Genomic_DNA"/>
</dbReference>
<evidence type="ECO:0000256" key="2">
    <source>
        <dbReference type="ARBA" id="ARBA00022840"/>
    </source>
</evidence>
<dbReference type="PROSITE" id="PS00455">
    <property type="entry name" value="AMP_BINDING"/>
    <property type="match status" value="1"/>
</dbReference>
<evidence type="ECO:0000313" key="6">
    <source>
        <dbReference type="Proteomes" id="UP001596002"/>
    </source>
</evidence>
<comment type="caution">
    <text evidence="5">The sequence shown here is derived from an EMBL/GenBank/DDBJ whole genome shotgun (WGS) entry which is preliminary data.</text>
</comment>
<evidence type="ECO:0000256" key="3">
    <source>
        <dbReference type="SAM" id="Phobius"/>
    </source>
</evidence>
<keyword evidence="3" id="KW-0472">Membrane</keyword>
<dbReference type="Gene3D" id="3.40.50.12780">
    <property type="entry name" value="N-terminal domain of ligase-like"/>
    <property type="match status" value="1"/>
</dbReference>
<dbReference type="RefSeq" id="WP_380024458.1">
    <property type="nucleotide sequence ID" value="NZ_JBHSHC010000024.1"/>
</dbReference>
<dbReference type="SUPFAM" id="SSF56801">
    <property type="entry name" value="Acetyl-CoA synthetase-like"/>
    <property type="match status" value="1"/>
</dbReference>
<keyword evidence="3" id="KW-0812">Transmembrane</keyword>
<evidence type="ECO:0000259" key="4">
    <source>
        <dbReference type="Pfam" id="PF00501"/>
    </source>
</evidence>
<keyword evidence="1" id="KW-0547">Nucleotide-binding</keyword>
<dbReference type="Proteomes" id="UP001596002">
    <property type="component" value="Unassembled WGS sequence"/>
</dbReference>
<name>A0ABV9PWD5_9BACL</name>
<keyword evidence="3" id="KW-1133">Transmembrane helix</keyword>
<dbReference type="InterPro" id="IPR020845">
    <property type="entry name" value="AMP-binding_CS"/>
</dbReference>
<sequence length="616" mass="67819">MNLLELLLESVMAYPDKECLRYKKGDQYHSITYKEFWDTINEVAIGLKASGVKEGDKVGILSTNCPQWTISDYAIMSVGAVVVPIYPTLPASQVEFILNNGDVSCLFVQDAEQLQKVSRNWPQQLQFVVQFTGEINAHNQKVLSFADLCAIGKQHAGSISKPDIHSISEEQLATIVHTSGTSGVPKGVMLSHKNIVSNVQAALAYNPVKETDIALSFLPLSHIFERTVGQFALLSSGATIAYSEGIEKILDNLQEVKPTIFATVPRLLEKVYSKIQQKMDKIPGFVRTILPVDRLIYKKLRKGFGGRLRLIVSGGAALAADIAKFFDAAGIPVYEGYGMTESAPVICANPFGKSRPGTVGRPIPGVKIRVAEDGELLVKGPNVMMGYYKQPEETAKTITEDGWLHTGDVVEIEDGYVKIVDRKKEILVLATGKNVAPGPIESKISLSPYLAQAILIGDNRTYVTCLLIPDFEALRPIANEKQLGEDRSAWVQHPEIRALIREEVIRATAEFAGFERPKRAVILTNELSIEAGELTPKLSVRKKTVLQNYGDRIEAMYNGSGYLPIYEQMDKESSLHIGTETTASTTEGKEIKSKQRPIWLYAAAGIIFGIIIRILV</sequence>
<accession>A0ABV9PWD5</accession>
<dbReference type="CDD" id="cd05907">
    <property type="entry name" value="VL_LC_FACS_like"/>
    <property type="match status" value="1"/>
</dbReference>
<gene>
    <name evidence="5" type="ORF">ACFO8Q_04100</name>
</gene>
<dbReference type="InterPro" id="IPR000873">
    <property type="entry name" value="AMP-dep_synth/lig_dom"/>
</dbReference>
<dbReference type="PANTHER" id="PTHR43272">
    <property type="entry name" value="LONG-CHAIN-FATTY-ACID--COA LIGASE"/>
    <property type="match status" value="1"/>
</dbReference>
<dbReference type="Pfam" id="PF00501">
    <property type="entry name" value="AMP-binding"/>
    <property type="match status" value="1"/>
</dbReference>
<proteinExistence type="predicted"/>
<reference evidence="6" key="1">
    <citation type="journal article" date="2019" name="Int. J. Syst. Evol. Microbiol.">
        <title>The Global Catalogue of Microorganisms (GCM) 10K type strain sequencing project: providing services to taxonomists for standard genome sequencing and annotation.</title>
        <authorList>
            <consortium name="The Broad Institute Genomics Platform"/>
            <consortium name="The Broad Institute Genome Sequencing Center for Infectious Disease"/>
            <person name="Wu L."/>
            <person name="Ma J."/>
        </authorList>
    </citation>
    <scope>NUCLEOTIDE SEQUENCE [LARGE SCALE GENOMIC DNA]</scope>
    <source>
        <strain evidence="6">WYCCWR 12678</strain>
    </source>
</reference>
<keyword evidence="6" id="KW-1185">Reference proteome</keyword>